<keyword evidence="1" id="KW-0732">Signal</keyword>
<feature type="signal peptide" evidence="1">
    <location>
        <begin position="1"/>
        <end position="17"/>
    </location>
</feature>
<proteinExistence type="predicted"/>
<dbReference type="Proteomes" id="UP001597549">
    <property type="component" value="Unassembled WGS sequence"/>
</dbReference>
<evidence type="ECO:0000313" key="2">
    <source>
        <dbReference type="EMBL" id="MFD2909169.1"/>
    </source>
</evidence>
<gene>
    <name evidence="2" type="ORF">ACFSX9_10515</name>
</gene>
<feature type="chain" id="PRO_5045694623" description="WG containing repeat-containing protein" evidence="1">
    <location>
        <begin position="18"/>
        <end position="507"/>
    </location>
</feature>
<sequence length="507" mass="60516">MKKYLFLLLITCFSAFGQEMYVPYKIGNKYAISDYNGVLKTEAVYDSLDVNSNQNEILNFKRDTLSGLVYQLKEIVIGNDYIDYYLKKEYILAKYNTKEYFPYHNFFNLYGKKMLSDSYYHLEFFKYCENCLFHIVKAQYYEKGVKKYDLYIYNSKKQDLESISITNVDDVSVPYLSDFTSKIIKVTKANKINYYEIAKNQDKVVLQDASAKKKELNSQSMIIERSTYNEDNEEVYHYSFHTYKFTAIKVKENKYFLETSMGRKKDTTEISLSKKAKDLKIVDYKFDYYFGKKPTGVFNYLEYKINNNIGYYFTDSIYMSPEKYYSVAFFNSNLSTKNTISQSYIYGIKDKKTKKIKYGVNDLFGTEIIKPLYDRIKINFTDNNSQQKLFKNIENYFIVYKDAKFGFLTTTGEEALPIKYDTYYKNEYKSKQYDSKFSILRHGENYSIFNIYGLNNFQYSKYEFKYKPKFYISHFYDVKEHILFGLFNEANEFLGYANENGVYFFKE</sequence>
<dbReference type="EMBL" id="JBHUOL010000018">
    <property type="protein sequence ID" value="MFD2909169.1"/>
    <property type="molecule type" value="Genomic_DNA"/>
</dbReference>
<evidence type="ECO:0008006" key="4">
    <source>
        <dbReference type="Google" id="ProtNLM"/>
    </source>
</evidence>
<organism evidence="2 3">
    <name type="scientific">Flavobacterium ardleyense</name>
    <dbReference type="NCBI Taxonomy" id="2038737"/>
    <lineage>
        <taxon>Bacteria</taxon>
        <taxon>Pseudomonadati</taxon>
        <taxon>Bacteroidota</taxon>
        <taxon>Flavobacteriia</taxon>
        <taxon>Flavobacteriales</taxon>
        <taxon>Flavobacteriaceae</taxon>
        <taxon>Flavobacterium</taxon>
    </lineage>
</organism>
<reference evidence="3" key="1">
    <citation type="journal article" date="2019" name="Int. J. Syst. Evol. Microbiol.">
        <title>The Global Catalogue of Microorganisms (GCM) 10K type strain sequencing project: providing services to taxonomists for standard genome sequencing and annotation.</title>
        <authorList>
            <consortium name="The Broad Institute Genomics Platform"/>
            <consortium name="The Broad Institute Genome Sequencing Center for Infectious Disease"/>
            <person name="Wu L."/>
            <person name="Ma J."/>
        </authorList>
    </citation>
    <scope>NUCLEOTIDE SEQUENCE [LARGE SCALE GENOMIC DNA]</scope>
    <source>
        <strain evidence="3">KCTC 52644</strain>
    </source>
</reference>
<evidence type="ECO:0000313" key="3">
    <source>
        <dbReference type="Proteomes" id="UP001597549"/>
    </source>
</evidence>
<dbReference type="RefSeq" id="WP_379807423.1">
    <property type="nucleotide sequence ID" value="NZ_JBHUOL010000018.1"/>
</dbReference>
<keyword evidence="3" id="KW-1185">Reference proteome</keyword>
<evidence type="ECO:0000256" key="1">
    <source>
        <dbReference type="SAM" id="SignalP"/>
    </source>
</evidence>
<accession>A0ABW5Z8G6</accession>
<name>A0ABW5Z8G6_9FLAO</name>
<protein>
    <recommendedName>
        <fullName evidence="4">WG containing repeat-containing protein</fullName>
    </recommendedName>
</protein>
<comment type="caution">
    <text evidence="2">The sequence shown here is derived from an EMBL/GenBank/DDBJ whole genome shotgun (WGS) entry which is preliminary data.</text>
</comment>